<keyword evidence="2" id="KW-1185">Reference proteome</keyword>
<reference evidence="1" key="1">
    <citation type="submission" date="2021-05" db="EMBL/GenBank/DDBJ databases">
        <title>Draft genomes of bacteria isolated from model marine particles.</title>
        <authorList>
            <person name="Datta M.S."/>
            <person name="Schwartzman J.A."/>
            <person name="Enke T.N."/>
            <person name="Saavedra J."/>
            <person name="Cermak N."/>
            <person name="Cordero O.X."/>
        </authorList>
    </citation>
    <scope>NUCLEOTIDE SEQUENCE</scope>
    <source>
        <strain evidence="1">I2M19</strain>
    </source>
</reference>
<name>A0ACC5UCA5_9FLAO</name>
<proteinExistence type="predicted"/>
<evidence type="ECO:0000313" key="1">
    <source>
        <dbReference type="EMBL" id="MBU2951820.1"/>
    </source>
</evidence>
<dbReference type="EMBL" id="JAHKPD010000020">
    <property type="protein sequence ID" value="MBU2951820.1"/>
    <property type="molecule type" value="Genomic_DNA"/>
</dbReference>
<organism evidence="1 2">
    <name type="scientific">Pseudotamlana agarivorans</name>
    <dbReference type="NCBI Taxonomy" id="481183"/>
    <lineage>
        <taxon>Bacteria</taxon>
        <taxon>Pseudomonadati</taxon>
        <taxon>Bacteroidota</taxon>
        <taxon>Flavobacteriia</taxon>
        <taxon>Flavobacteriales</taxon>
        <taxon>Flavobacteriaceae</taxon>
        <taxon>Pseudotamlana</taxon>
    </lineage>
</organism>
<evidence type="ECO:0000313" key="2">
    <source>
        <dbReference type="Proteomes" id="UP001647509"/>
    </source>
</evidence>
<dbReference type="Proteomes" id="UP001647509">
    <property type="component" value="Unassembled WGS sequence"/>
</dbReference>
<gene>
    <name evidence="1" type="ORF">KO493_14060</name>
</gene>
<comment type="caution">
    <text evidence="1">The sequence shown here is derived from an EMBL/GenBank/DDBJ whole genome shotgun (WGS) entry which is preliminary data.</text>
</comment>
<accession>A0ACC5UCA5</accession>
<protein>
    <submittedName>
        <fullName evidence="1">Fibronectin type III domain-containing protein</fullName>
    </submittedName>
</protein>
<sequence length="742" mass="79211">MKKQLLILVTLFCIQIGYSQTTYTVTSTSKDGPGSINEAIDLANSNAGADIIEFTPGLQIDATHLFYIPGGLADYMLNITESVTIDGKGGALIGSQRWINPSGEWNSLNNCPSRATGESILASMPNFMQVGTINVDNTAITVTVKNLSIEQFNSIAKVRENAVLEFENFNADKIWSTLNCNSRGLLSADAGASISIKNSQFINTVNWGVPATTSEISSSNAGDLTIENTLFYNNNGGNQFAISWDGQPNSKVNIVSSRFMLSGGMFISGSVSVSNFVNSIWVNEDDSNPKSGDRIINSASGDMNITASSLMWNNNFCDGECQSQLSESLIERRGAGKINFKESAIGLNNTSGLATLLNTLGNTGTGAGFTADTETWIQPTTNQDVAALRAITFQPVLRSNGTAFNSPVVPSTLYFDAEMVTPAFPGELIDIIPATSVLTNPINSTPITLDVFGNARNDANGLRDIGAFQLGLAPALSLGTITDGSVGLSWTEPLHHAGIAILNYRITYSEVGGFGDFVDVPSTDLTTTITGLTNGVEYEFSVQANYGAITPGNLGPQSNTVSATPYGTMTAPAVTATPGNTEVTLSWNAPDLGGRTFQLLNILWFEQGGDFVDVHTIYDINETTYTVTGLTNGTTYDFKISAKASEKVGPTGTASATPDTGLGIDDLDLLNGKLSYYPNPVNDYLHINLEEQFQARLYSINGVLLIDAKSEKTIDISNFTSGTYILQIQVEDKTYSGKILKK</sequence>